<accession>A0A840DVJ5</accession>
<dbReference type="AlphaFoldDB" id="A0A840DVJ5"/>
<name>A0A840DVJ5_9BACL</name>
<protein>
    <submittedName>
        <fullName evidence="1">Uncharacterized protein</fullName>
    </submittedName>
</protein>
<dbReference type="RefSeq" id="WP_183186069.1">
    <property type="nucleotide sequence ID" value="NZ_BMNP01000041.1"/>
</dbReference>
<dbReference type="EMBL" id="JACIDE010000040">
    <property type="protein sequence ID" value="MBB4075595.1"/>
    <property type="molecule type" value="Genomic_DNA"/>
</dbReference>
<sequence length="57" mass="6256">MATSSFGKPTVLSSNDEAKRLAEVLDAPAPSVKKTGLMKQIERSDELLVKLLSRLER</sequence>
<gene>
    <name evidence="1" type="ORF">GGR02_003447</name>
</gene>
<organism evidence="1 2">
    <name type="scientific">Anoxybacteroides voinovskiense</name>
    <dbReference type="NCBI Taxonomy" id="230470"/>
    <lineage>
        <taxon>Bacteria</taxon>
        <taxon>Bacillati</taxon>
        <taxon>Bacillota</taxon>
        <taxon>Bacilli</taxon>
        <taxon>Bacillales</taxon>
        <taxon>Anoxybacillaceae</taxon>
        <taxon>Anoxybacteroides</taxon>
    </lineage>
</organism>
<reference evidence="1 2" key="1">
    <citation type="submission" date="2020-08" db="EMBL/GenBank/DDBJ databases">
        <title>Genomic Encyclopedia of Type Strains, Phase IV (KMG-IV): sequencing the most valuable type-strain genomes for metagenomic binning, comparative biology and taxonomic classification.</title>
        <authorList>
            <person name="Goeker M."/>
        </authorList>
    </citation>
    <scope>NUCLEOTIDE SEQUENCE [LARGE SCALE GENOMIC DNA]</scope>
    <source>
        <strain evidence="1 2">DSM 17075</strain>
    </source>
</reference>
<keyword evidence="2" id="KW-1185">Reference proteome</keyword>
<evidence type="ECO:0000313" key="1">
    <source>
        <dbReference type="EMBL" id="MBB4075595.1"/>
    </source>
</evidence>
<proteinExistence type="predicted"/>
<comment type="caution">
    <text evidence="1">The sequence shown here is derived from an EMBL/GenBank/DDBJ whole genome shotgun (WGS) entry which is preliminary data.</text>
</comment>
<evidence type="ECO:0000313" key="2">
    <source>
        <dbReference type="Proteomes" id="UP000559598"/>
    </source>
</evidence>
<dbReference type="Proteomes" id="UP000559598">
    <property type="component" value="Unassembled WGS sequence"/>
</dbReference>